<keyword evidence="1" id="KW-1133">Transmembrane helix</keyword>
<dbReference type="EMBL" id="CP033898">
    <property type="protein sequence ID" value="AZA09097.1"/>
    <property type="molecule type" value="Genomic_DNA"/>
</dbReference>
<dbReference type="AlphaFoldDB" id="A0A3G6IU56"/>
<organism evidence="2 3">
    <name type="scientific">Corynebacterium pseudopelargi</name>
    <dbReference type="NCBI Taxonomy" id="2080757"/>
    <lineage>
        <taxon>Bacteria</taxon>
        <taxon>Bacillati</taxon>
        <taxon>Actinomycetota</taxon>
        <taxon>Actinomycetes</taxon>
        <taxon>Mycobacteriales</taxon>
        <taxon>Corynebacteriaceae</taxon>
        <taxon>Corynebacterium</taxon>
    </lineage>
</organism>
<sequence length="172" mass="19467">MPDRYLPEEPKQPRWLLWALLPICVGLIVVLKTQGVLLAAILVGVSIAGLKFRPDSQEIKSVRASLALSLEDIQRVISEYERFGQSEDAEEVADRTLLRPALADESRTVPEIKQFHETRKTAERFCARVQARLEGNVSVAHLERLLVATDRRAAELQHSWNQARHTARKLSP</sequence>
<reference evidence="2 3" key="1">
    <citation type="submission" date="2018-11" db="EMBL/GenBank/DDBJ databases">
        <authorList>
            <person name="Kleinhagauer T."/>
            <person name="Glaeser S.P."/>
            <person name="Spergser J."/>
            <person name="Ruckert C."/>
            <person name="Kaempfer P."/>
            <person name="Busse H.-J."/>
        </authorList>
    </citation>
    <scope>NUCLEOTIDE SEQUENCE [LARGE SCALE GENOMIC DNA]</scope>
    <source>
        <strain evidence="2 3">812CH</strain>
    </source>
</reference>
<keyword evidence="1" id="KW-0472">Membrane</keyword>
<dbReference type="KEGG" id="cpso:CPPEL_04850"/>
<name>A0A3G6IU56_9CORY</name>
<evidence type="ECO:0000313" key="3">
    <source>
        <dbReference type="Proteomes" id="UP000271426"/>
    </source>
</evidence>
<feature type="transmembrane region" description="Helical" evidence="1">
    <location>
        <begin position="20"/>
        <end position="50"/>
    </location>
</feature>
<evidence type="ECO:0000256" key="1">
    <source>
        <dbReference type="SAM" id="Phobius"/>
    </source>
</evidence>
<accession>A0A3G6IU56</accession>
<keyword evidence="3" id="KW-1185">Reference proteome</keyword>
<evidence type="ECO:0000313" key="2">
    <source>
        <dbReference type="EMBL" id="AZA09097.1"/>
    </source>
</evidence>
<protein>
    <submittedName>
        <fullName evidence="2">Uncharacterized protein</fullName>
    </submittedName>
</protein>
<keyword evidence="1" id="KW-0812">Transmembrane</keyword>
<dbReference type="RefSeq" id="WP_123960064.1">
    <property type="nucleotide sequence ID" value="NZ_CP033898.1"/>
</dbReference>
<gene>
    <name evidence="2" type="ORF">CPPEL_04850</name>
</gene>
<dbReference type="Proteomes" id="UP000271426">
    <property type="component" value="Chromosome"/>
</dbReference>
<dbReference type="OrthoDB" id="4427368at2"/>
<proteinExistence type="predicted"/>